<feature type="transmembrane region" description="Helical" evidence="1">
    <location>
        <begin position="21"/>
        <end position="39"/>
    </location>
</feature>
<dbReference type="RefSeq" id="WP_061567811.1">
    <property type="nucleotide sequence ID" value="NZ_LQYT01000001.1"/>
</dbReference>
<protein>
    <submittedName>
        <fullName evidence="2">Uncharacterized protein</fullName>
    </submittedName>
</protein>
<reference evidence="2 3" key="1">
    <citation type="submission" date="2016-01" db="EMBL/GenBank/DDBJ databases">
        <title>Draft Genome Sequences of Seven Thermophilic Sporeformers Isolated from Foods.</title>
        <authorList>
            <person name="Berendsen E.M."/>
            <person name="Wells-Bennik M.H."/>
            <person name="Krawcyk A.O."/>
            <person name="De Jong A."/>
            <person name="Holsappel S."/>
            <person name="Eijlander R.T."/>
            <person name="Kuipers O.P."/>
        </authorList>
    </citation>
    <scope>NUCLEOTIDE SEQUENCE [LARGE SCALE GENOMIC DNA]</scope>
    <source>
        <strain evidence="2 3">B4135</strain>
    </source>
</reference>
<evidence type="ECO:0000313" key="3">
    <source>
        <dbReference type="Proteomes" id="UP000075683"/>
    </source>
</evidence>
<dbReference type="Proteomes" id="UP000075683">
    <property type="component" value="Unassembled WGS sequence"/>
</dbReference>
<name>A0A150MFX0_9BACI</name>
<dbReference type="OrthoDB" id="2861748at2"/>
<accession>A0A150MFX0</accession>
<sequence>MNSLLNIFNYLLSEKRGAETGIVGLFLGIGLAILIAWQWPNILPFLDFIGIVDFFERRGLINENEPYITAFNIFLLAVKIIVVLYIGLIILVPIFFLLMIIFSNEKVSFVTAFLLGILIAPFLLIFMVMRFLFSRRIREEYRIMKAAAEERRKRGTALQQLLRDDSVEITREEALIRLNRLPTEGDDLYLLGLSNDDIPYILTPKPLNVELIIKYGEESEYFSLLDGPHYEDYDKNEVLAVKFSVEIYNELMHKPKSQFAVAPIKYHIVPNIKERVKLSLDNIKKFYLTEHKDMKRIFRRVLSVLETEGFIKKIQDCYFSFKNAALKGVQEAIEANNKKEFNRWHQRLKCFNASNDEIVQMMRKNERKLEDWEIEKMFSENISEWDKNGYDG</sequence>
<evidence type="ECO:0000313" key="2">
    <source>
        <dbReference type="EMBL" id="KYD23172.1"/>
    </source>
</evidence>
<comment type="caution">
    <text evidence="2">The sequence shown here is derived from an EMBL/GenBank/DDBJ whole genome shotgun (WGS) entry which is preliminary data.</text>
</comment>
<feature type="transmembrane region" description="Helical" evidence="1">
    <location>
        <begin position="73"/>
        <end position="102"/>
    </location>
</feature>
<keyword evidence="1" id="KW-0472">Membrane</keyword>
<keyword evidence="1" id="KW-1133">Transmembrane helix</keyword>
<feature type="transmembrane region" description="Helical" evidence="1">
    <location>
        <begin position="109"/>
        <end position="133"/>
    </location>
</feature>
<dbReference type="AlphaFoldDB" id="A0A150MFX0"/>
<dbReference type="EMBL" id="LQYT01000001">
    <property type="protein sequence ID" value="KYD23172.1"/>
    <property type="molecule type" value="Genomic_DNA"/>
</dbReference>
<keyword evidence="1" id="KW-0812">Transmembrane</keyword>
<gene>
    <name evidence="2" type="ORF">B4135_0995</name>
</gene>
<proteinExistence type="predicted"/>
<evidence type="ECO:0000256" key="1">
    <source>
        <dbReference type="SAM" id="Phobius"/>
    </source>
</evidence>
<organism evidence="2 3">
    <name type="scientific">Caldibacillus debilis</name>
    <dbReference type="NCBI Taxonomy" id="301148"/>
    <lineage>
        <taxon>Bacteria</taxon>
        <taxon>Bacillati</taxon>
        <taxon>Bacillota</taxon>
        <taxon>Bacilli</taxon>
        <taxon>Bacillales</taxon>
        <taxon>Bacillaceae</taxon>
        <taxon>Caldibacillus</taxon>
    </lineage>
</organism>